<dbReference type="Pfam" id="PF02882">
    <property type="entry name" value="THF_DHG_CYH_C"/>
    <property type="match status" value="2"/>
</dbReference>
<dbReference type="Proteomes" id="UP000008068">
    <property type="component" value="Unassembled WGS sequence"/>
</dbReference>
<dbReference type="PANTHER" id="PTHR48099:SF5">
    <property type="entry name" value="C-1-TETRAHYDROFOLATE SYNTHASE, CYTOPLASMIC"/>
    <property type="match status" value="1"/>
</dbReference>
<keyword evidence="12" id="KW-1185">Reference proteome</keyword>
<dbReference type="PROSITE" id="PS00767">
    <property type="entry name" value="THF_DHG_CYH_2"/>
    <property type="match status" value="1"/>
</dbReference>
<dbReference type="InterPro" id="IPR020630">
    <property type="entry name" value="THF_DH/CycHdrlase_cat_dom"/>
</dbReference>
<accession>G0MW70</accession>
<dbReference type="InParanoid" id="G0MW70"/>
<dbReference type="EMBL" id="GL379816">
    <property type="protein sequence ID" value="EGT45954.1"/>
    <property type="molecule type" value="Genomic_DNA"/>
</dbReference>
<feature type="domain" description="Tetrahydrofolate dehydrogenase/cyclohydrolase catalytic" evidence="9">
    <location>
        <begin position="7"/>
        <end position="124"/>
    </location>
</feature>
<dbReference type="HAMAP" id="MF_01576">
    <property type="entry name" value="THF_DHG_CYH"/>
    <property type="match status" value="1"/>
</dbReference>
<evidence type="ECO:0000256" key="3">
    <source>
        <dbReference type="ARBA" id="ARBA00022563"/>
    </source>
</evidence>
<evidence type="ECO:0000256" key="4">
    <source>
        <dbReference type="ARBA" id="ARBA00022801"/>
    </source>
</evidence>
<dbReference type="SUPFAM" id="SSF53223">
    <property type="entry name" value="Aminoacid dehydrogenase-like, N-terminal domain"/>
    <property type="match status" value="1"/>
</dbReference>
<dbReference type="CDD" id="cd01080">
    <property type="entry name" value="NAD_bind_m-THF_DH_Cyclohyd"/>
    <property type="match status" value="1"/>
</dbReference>
<comment type="subunit">
    <text evidence="2">Homodimer.</text>
</comment>
<dbReference type="GO" id="GO:0004488">
    <property type="term" value="F:methylenetetrahydrofolate dehydrogenase (NADP+) activity"/>
    <property type="evidence" value="ECO:0007669"/>
    <property type="project" value="InterPro"/>
</dbReference>
<gene>
    <name evidence="11" type="primary">Cbn-dao-3</name>
    <name evidence="11" type="ORF">CAEBREN_24854</name>
</gene>
<dbReference type="AlphaFoldDB" id="G0MW70"/>
<dbReference type="eggNOG" id="KOG4230">
    <property type="taxonomic scope" value="Eukaryota"/>
</dbReference>
<evidence type="ECO:0000256" key="2">
    <source>
        <dbReference type="ARBA" id="ARBA00011738"/>
    </source>
</evidence>
<proteinExistence type="inferred from homology"/>
<dbReference type="Gene3D" id="3.40.50.10860">
    <property type="entry name" value="Leucine Dehydrogenase, chain A, domain 1"/>
    <property type="match status" value="2"/>
</dbReference>
<keyword evidence="6" id="KW-0560">Oxidoreductase</keyword>
<keyword evidence="4" id="KW-0378">Hydrolase</keyword>
<dbReference type="InterPro" id="IPR036291">
    <property type="entry name" value="NAD(P)-bd_dom_sf"/>
</dbReference>
<dbReference type="HOGENOM" id="CLU_034045_2_0_1"/>
<dbReference type="GO" id="GO:0004477">
    <property type="term" value="F:methenyltetrahydrofolate cyclohydrolase activity"/>
    <property type="evidence" value="ECO:0007669"/>
    <property type="project" value="UniProtKB-EC"/>
</dbReference>
<evidence type="ECO:0000313" key="12">
    <source>
        <dbReference type="Proteomes" id="UP000008068"/>
    </source>
</evidence>
<dbReference type="FunFam" id="3.40.50.10860:FF:000005">
    <property type="entry name" value="C-1-tetrahydrofolate synthase, cytoplasmic, putative"/>
    <property type="match status" value="1"/>
</dbReference>
<dbReference type="InterPro" id="IPR020631">
    <property type="entry name" value="THF_DH/CycHdrlase_NAD-bd_dom"/>
</dbReference>
<sequence>MVAEIVSGLEYSKKVLQDVGEKIAKTREHHPHFDAVLAIVQVGNRSDSNVYINAKLKKAKEIGANGKLIKLPDTITQGDLKREIMALNHDNNIDGIIVQLPLDCKHEIDADAIIDLIDPLKDVDGLTRINAGRLARGELQRTIFPCTPFGCLYLVQQATGNPNFVSGKEVVVLGRSKIVGSPAAALFLWHHGTVTICHSKTPNIKEKCLRADILIVAIGRKHYVKGEKYCQLKIEKMCGISKKRMLIDTDWIKPGAFVIDCGINVGDDPTSRKIYGDVDTEAAKEVAGYLTPVPGGVGPMTVAMLIRNTYEQARRRRLAGKDEDEQ</sequence>
<comment type="catalytic activity">
    <reaction evidence="8">
        <text>(6R)-5,10-methenyltetrahydrofolate + H2O = (6R)-10-formyltetrahydrofolate + H(+)</text>
        <dbReference type="Rhea" id="RHEA:23700"/>
        <dbReference type="ChEBI" id="CHEBI:15377"/>
        <dbReference type="ChEBI" id="CHEBI:15378"/>
        <dbReference type="ChEBI" id="CHEBI:57455"/>
        <dbReference type="ChEBI" id="CHEBI:195366"/>
        <dbReference type="EC" id="3.5.4.9"/>
    </reaction>
</comment>
<evidence type="ECO:0000256" key="6">
    <source>
        <dbReference type="ARBA" id="ARBA00023002"/>
    </source>
</evidence>
<feature type="domain" description="Tetrahydrofolate dehydrogenase/cyclohydrolase NAD(P)-binding" evidence="10">
    <location>
        <begin position="145"/>
        <end position="228"/>
    </location>
</feature>
<dbReference type="InterPro" id="IPR000672">
    <property type="entry name" value="THF_DH/CycHdrlase"/>
</dbReference>
<evidence type="ECO:0000256" key="1">
    <source>
        <dbReference type="ARBA" id="ARBA00004777"/>
    </source>
</evidence>
<comment type="pathway">
    <text evidence="1">One-carbon metabolism; tetrahydrofolate interconversion.</text>
</comment>
<dbReference type="SUPFAM" id="SSF51735">
    <property type="entry name" value="NAD(P)-binding Rossmann-fold domains"/>
    <property type="match status" value="1"/>
</dbReference>
<evidence type="ECO:0000256" key="5">
    <source>
        <dbReference type="ARBA" id="ARBA00022857"/>
    </source>
</evidence>
<dbReference type="PRINTS" id="PR00085">
    <property type="entry name" value="THFDHDRGNASE"/>
</dbReference>
<evidence type="ECO:0000313" key="11">
    <source>
        <dbReference type="EMBL" id="EGT45954.1"/>
    </source>
</evidence>
<feature type="domain" description="Tetrahydrofolate dehydrogenase/cyclohydrolase NAD(P)-binding" evidence="10">
    <location>
        <begin position="244"/>
        <end position="316"/>
    </location>
</feature>
<dbReference type="GO" id="GO:0005829">
    <property type="term" value="C:cytosol"/>
    <property type="evidence" value="ECO:0007669"/>
    <property type="project" value="TreeGrafter"/>
</dbReference>
<reference evidence="12" key="1">
    <citation type="submission" date="2011-07" db="EMBL/GenBank/DDBJ databases">
        <authorList>
            <consortium name="Caenorhabditis brenneri Sequencing and Analysis Consortium"/>
            <person name="Wilson R.K."/>
        </authorList>
    </citation>
    <scope>NUCLEOTIDE SEQUENCE [LARGE SCALE GENOMIC DNA]</scope>
    <source>
        <strain evidence="12">PB2801</strain>
    </source>
</reference>
<dbReference type="FunCoup" id="G0MW70">
    <property type="interactions" value="2229"/>
</dbReference>
<dbReference type="InterPro" id="IPR020867">
    <property type="entry name" value="THF_DH/CycHdrlase_CS"/>
</dbReference>
<evidence type="ECO:0000256" key="8">
    <source>
        <dbReference type="ARBA" id="ARBA00036357"/>
    </source>
</evidence>
<evidence type="ECO:0000259" key="9">
    <source>
        <dbReference type="Pfam" id="PF00763"/>
    </source>
</evidence>
<keyword evidence="3" id="KW-0554">One-carbon metabolism</keyword>
<dbReference type="Pfam" id="PF00763">
    <property type="entry name" value="THF_DHG_CYH"/>
    <property type="match status" value="1"/>
</dbReference>
<dbReference type="InterPro" id="IPR046346">
    <property type="entry name" value="Aminoacid_DH-like_N_sf"/>
</dbReference>
<organism evidence="12">
    <name type="scientific">Caenorhabditis brenneri</name>
    <name type="common">Nematode worm</name>
    <dbReference type="NCBI Taxonomy" id="135651"/>
    <lineage>
        <taxon>Eukaryota</taxon>
        <taxon>Metazoa</taxon>
        <taxon>Ecdysozoa</taxon>
        <taxon>Nematoda</taxon>
        <taxon>Chromadorea</taxon>
        <taxon>Rhabditida</taxon>
        <taxon>Rhabditina</taxon>
        <taxon>Rhabditomorpha</taxon>
        <taxon>Rhabditoidea</taxon>
        <taxon>Rhabditidae</taxon>
        <taxon>Peloderinae</taxon>
        <taxon>Caenorhabditis</taxon>
    </lineage>
</organism>
<evidence type="ECO:0000259" key="10">
    <source>
        <dbReference type="Pfam" id="PF02882"/>
    </source>
</evidence>
<dbReference type="Gene3D" id="3.40.50.720">
    <property type="entry name" value="NAD(P)-binding Rossmann-like Domain"/>
    <property type="match status" value="2"/>
</dbReference>
<evidence type="ECO:0000256" key="7">
    <source>
        <dbReference type="ARBA" id="ARBA00023268"/>
    </source>
</evidence>
<name>G0MW70_CAEBE</name>
<protein>
    <submittedName>
        <fullName evidence="11">CBN-DAO-3 protein</fullName>
    </submittedName>
</protein>
<dbReference type="OMA" id="YGCATPK"/>
<keyword evidence="7" id="KW-0511">Multifunctional enzyme</keyword>
<dbReference type="OrthoDB" id="1845775at2759"/>
<dbReference type="STRING" id="135651.G0MW70"/>
<dbReference type="PANTHER" id="PTHR48099">
    <property type="entry name" value="C-1-TETRAHYDROFOLATE SYNTHASE, CYTOPLASMIC-RELATED"/>
    <property type="match status" value="1"/>
</dbReference>
<keyword evidence="5" id="KW-0521">NADP</keyword>
<dbReference type="GO" id="GO:0035999">
    <property type="term" value="P:tetrahydrofolate interconversion"/>
    <property type="evidence" value="ECO:0007669"/>
    <property type="project" value="TreeGrafter"/>
</dbReference>